<gene>
    <name evidence="5" type="primary">xerC_2</name>
    <name evidence="6" type="ORF">C0Z16_12620</name>
    <name evidence="5" type="ORF">LMG27174_03755</name>
</gene>
<protein>
    <submittedName>
        <fullName evidence="6">Integrase</fullName>
    </submittedName>
    <submittedName>
        <fullName evidence="5">Tyrosine recombinase XerC</fullName>
    </submittedName>
</protein>
<evidence type="ECO:0000313" key="5">
    <source>
        <dbReference type="EMBL" id="CAB3702621.1"/>
    </source>
</evidence>
<dbReference type="Pfam" id="PF00589">
    <property type="entry name" value="Phage_integrase"/>
    <property type="match status" value="1"/>
</dbReference>
<dbReference type="PROSITE" id="PS51898">
    <property type="entry name" value="TYR_RECOMBINASE"/>
    <property type="match status" value="1"/>
</dbReference>
<dbReference type="RefSeq" id="WP_102632485.1">
    <property type="nucleotide sequence ID" value="NZ_CADIJZ010000013.1"/>
</dbReference>
<dbReference type="Proteomes" id="UP000494205">
    <property type="component" value="Unassembled WGS sequence"/>
</dbReference>
<keyword evidence="1" id="KW-0229">DNA integration</keyword>
<dbReference type="SUPFAM" id="SSF56349">
    <property type="entry name" value="DNA breaking-rejoining enzymes"/>
    <property type="match status" value="1"/>
</dbReference>
<dbReference type="InterPro" id="IPR050090">
    <property type="entry name" value="Tyrosine_recombinase_XerCD"/>
</dbReference>
<dbReference type="GO" id="GO:0006310">
    <property type="term" value="P:DNA recombination"/>
    <property type="evidence" value="ECO:0007669"/>
    <property type="project" value="UniProtKB-KW"/>
</dbReference>
<evidence type="ECO:0000313" key="7">
    <source>
        <dbReference type="Proteomes" id="UP000235659"/>
    </source>
</evidence>
<reference evidence="5 8" key="2">
    <citation type="submission" date="2020-04" db="EMBL/GenBank/DDBJ databases">
        <authorList>
            <person name="De Canck E."/>
        </authorList>
    </citation>
    <scope>NUCLEOTIDE SEQUENCE [LARGE SCALE GENOMIC DNA]</scope>
    <source>
        <strain evidence="5 8">LMG 27174</strain>
    </source>
</reference>
<feature type="region of interest" description="Disordered" evidence="3">
    <location>
        <begin position="339"/>
        <end position="363"/>
    </location>
</feature>
<dbReference type="EMBL" id="CADIJZ010000013">
    <property type="protein sequence ID" value="CAB3702621.1"/>
    <property type="molecule type" value="Genomic_DNA"/>
</dbReference>
<dbReference type="InterPro" id="IPR002104">
    <property type="entry name" value="Integrase_catalytic"/>
</dbReference>
<dbReference type="EMBL" id="PNXY01000007">
    <property type="protein sequence ID" value="PMS31063.1"/>
    <property type="molecule type" value="Genomic_DNA"/>
</dbReference>
<dbReference type="Gene3D" id="1.10.443.10">
    <property type="entry name" value="Intergrase catalytic core"/>
    <property type="match status" value="1"/>
</dbReference>
<dbReference type="OrthoDB" id="6814137at2"/>
<dbReference type="AlphaFoldDB" id="A0A2N7WNS8"/>
<keyword evidence="2" id="KW-0233">DNA recombination</keyword>
<dbReference type="GO" id="GO:0015074">
    <property type="term" value="P:DNA integration"/>
    <property type="evidence" value="ECO:0007669"/>
    <property type="project" value="UniProtKB-KW"/>
</dbReference>
<feature type="region of interest" description="Disordered" evidence="3">
    <location>
        <begin position="1"/>
        <end position="23"/>
    </location>
</feature>
<dbReference type="InterPro" id="IPR013762">
    <property type="entry name" value="Integrase-like_cat_sf"/>
</dbReference>
<sequence length="363" mass="40632">MSPPHLSDPVPRPEPSTDLFDQQREDWRRDPQIAFDAWLAKQHFRRSSAEVYQAQWGLFLEWLAARQKSLVTVDTQTIADFVAGLEIRKPQRVRYLRLIERVLDHVREVEASSTNPARFIAQDGEAAWRNARDNEPTGFLNHAERAALIAHLFSPLQRLSKAQRWKERRDRALIAVFLGGGLKTGEAAALTVSCTLMNSPWVTIDSANPTLIRRTRVVPFASALLDAWLADRRLAELAGDLVFPASPSGRPMHKATMLRAVDALVEAAGIAASRTSRTSRTSPQTLRNTFAADLFESGVEAELVGQWLGFVQAVSANRLYRAWQTWVDQQDLRVVDEPDAAAPLLPEPRMDGRFTRKPGAGKS</sequence>
<feature type="domain" description="Tyr recombinase" evidence="4">
    <location>
        <begin position="135"/>
        <end position="337"/>
    </location>
</feature>
<proteinExistence type="predicted"/>
<name>A0A2N7WNS8_9BURK</name>
<accession>A0A2N7WNS8</accession>
<evidence type="ECO:0000313" key="8">
    <source>
        <dbReference type="Proteomes" id="UP000494205"/>
    </source>
</evidence>
<evidence type="ECO:0000256" key="1">
    <source>
        <dbReference type="ARBA" id="ARBA00022908"/>
    </source>
</evidence>
<organism evidence="5 8">
    <name type="scientific">Paraburkholderia rhynchosiae</name>
    <dbReference type="NCBI Taxonomy" id="487049"/>
    <lineage>
        <taxon>Bacteria</taxon>
        <taxon>Pseudomonadati</taxon>
        <taxon>Pseudomonadota</taxon>
        <taxon>Betaproteobacteria</taxon>
        <taxon>Burkholderiales</taxon>
        <taxon>Burkholderiaceae</taxon>
        <taxon>Paraburkholderia</taxon>
    </lineage>
</organism>
<evidence type="ECO:0000256" key="3">
    <source>
        <dbReference type="SAM" id="MobiDB-lite"/>
    </source>
</evidence>
<evidence type="ECO:0000313" key="6">
    <source>
        <dbReference type="EMBL" id="PMS31063.1"/>
    </source>
</evidence>
<dbReference type="Proteomes" id="UP000235659">
    <property type="component" value="Unassembled WGS sequence"/>
</dbReference>
<dbReference type="InterPro" id="IPR011010">
    <property type="entry name" value="DNA_brk_join_enz"/>
</dbReference>
<dbReference type="CDD" id="cd00397">
    <property type="entry name" value="DNA_BRE_C"/>
    <property type="match status" value="1"/>
</dbReference>
<keyword evidence="7" id="KW-1185">Reference proteome</keyword>
<dbReference type="PANTHER" id="PTHR30349">
    <property type="entry name" value="PHAGE INTEGRASE-RELATED"/>
    <property type="match status" value="1"/>
</dbReference>
<evidence type="ECO:0000256" key="2">
    <source>
        <dbReference type="ARBA" id="ARBA00023172"/>
    </source>
</evidence>
<evidence type="ECO:0000259" key="4">
    <source>
        <dbReference type="PROSITE" id="PS51898"/>
    </source>
</evidence>
<reference evidence="6 7" key="1">
    <citation type="submission" date="2018-01" db="EMBL/GenBank/DDBJ databases">
        <title>Whole genome analyses suggest that Burkholderia sensu lato contains two further novel genera in the rhizoxinica-symbiotica group Mycetohabitans gen. nov., and Trinickia gen. nov.: implications for the evolution of diazotrophy and nodulation in the Burkholderiaceae.</title>
        <authorList>
            <person name="Estrada-de los Santos P."/>
            <person name="Palmer M."/>
            <person name="Chavez-Ramirez B."/>
            <person name="Beukes C."/>
            <person name="Steenkamp E.T."/>
            <person name="Hirsch A.M."/>
            <person name="Manyaka P."/>
            <person name="Maluk M."/>
            <person name="Lafos M."/>
            <person name="Crook M."/>
            <person name="Gross E."/>
            <person name="Simon M.F."/>
            <person name="Bueno dos Reis Junior F."/>
            <person name="Poole P.S."/>
            <person name="Venter S.N."/>
            <person name="James E.K."/>
        </authorList>
    </citation>
    <scope>NUCLEOTIDE SEQUENCE [LARGE SCALE GENOMIC DNA]</scope>
    <source>
        <strain evidence="6 7">WSM 3937</strain>
    </source>
</reference>
<dbReference type="GO" id="GO:0003677">
    <property type="term" value="F:DNA binding"/>
    <property type="evidence" value="ECO:0007669"/>
    <property type="project" value="InterPro"/>
</dbReference>